<evidence type="ECO:0000313" key="9">
    <source>
        <dbReference type="Proteomes" id="UP000317199"/>
    </source>
</evidence>
<evidence type="ECO:0000313" key="8">
    <source>
        <dbReference type="EMBL" id="QDH68732.1"/>
    </source>
</evidence>
<organism evidence="8 9">
    <name type="scientific">Marilutibacter alkalisoli</name>
    <dbReference type="NCBI Taxonomy" id="2591633"/>
    <lineage>
        <taxon>Bacteria</taxon>
        <taxon>Pseudomonadati</taxon>
        <taxon>Pseudomonadota</taxon>
        <taxon>Gammaproteobacteria</taxon>
        <taxon>Lysobacterales</taxon>
        <taxon>Lysobacteraceae</taxon>
        <taxon>Marilutibacter</taxon>
    </lineage>
</organism>
<dbReference type="AlphaFoldDB" id="A0A514BMX8"/>
<feature type="transmembrane region" description="Helical" evidence="6">
    <location>
        <begin position="264"/>
        <end position="285"/>
    </location>
</feature>
<feature type="transmembrane region" description="Helical" evidence="6">
    <location>
        <begin position="297"/>
        <end position="314"/>
    </location>
</feature>
<comment type="subcellular location">
    <subcellularLocation>
        <location evidence="1">Membrane</location>
        <topology evidence="1">Multi-pass membrane protein</topology>
    </subcellularLocation>
</comment>
<dbReference type="InterPro" id="IPR050638">
    <property type="entry name" value="AA-Vitamin_Transporters"/>
</dbReference>
<dbReference type="KEGG" id="lyj:FKV23_00330"/>
<proteinExistence type="inferred from homology"/>
<dbReference type="OrthoDB" id="9810556at2"/>
<keyword evidence="5 6" id="KW-0472">Membrane</keyword>
<feature type="domain" description="EamA" evidence="7">
    <location>
        <begin position="58"/>
        <end position="189"/>
    </location>
</feature>
<dbReference type="InterPro" id="IPR000620">
    <property type="entry name" value="EamA_dom"/>
</dbReference>
<reference evidence="8 9" key="1">
    <citation type="submission" date="2019-06" db="EMBL/GenBank/DDBJ databases">
        <title>Lysobacter alkalisoli sp. nov. isolated from saline-alkali soil.</title>
        <authorList>
            <person name="Sun J.-Q."/>
            <person name="Xu L."/>
        </authorList>
    </citation>
    <scope>NUCLEOTIDE SEQUENCE [LARGE SCALE GENOMIC DNA]</scope>
    <source>
        <strain evidence="8 9">SJ-36</strain>
    </source>
</reference>
<evidence type="ECO:0000256" key="3">
    <source>
        <dbReference type="ARBA" id="ARBA00022692"/>
    </source>
</evidence>
<name>A0A514BMX8_9GAMM</name>
<evidence type="ECO:0000259" key="7">
    <source>
        <dbReference type="Pfam" id="PF00892"/>
    </source>
</evidence>
<feature type="transmembrane region" description="Helical" evidence="6">
    <location>
        <begin position="84"/>
        <end position="105"/>
    </location>
</feature>
<evidence type="ECO:0000256" key="5">
    <source>
        <dbReference type="ARBA" id="ARBA00023136"/>
    </source>
</evidence>
<evidence type="ECO:0000256" key="4">
    <source>
        <dbReference type="ARBA" id="ARBA00022989"/>
    </source>
</evidence>
<feature type="transmembrane region" description="Helical" evidence="6">
    <location>
        <begin position="232"/>
        <end position="252"/>
    </location>
</feature>
<dbReference type="EMBL" id="CP041242">
    <property type="protein sequence ID" value="QDH68732.1"/>
    <property type="molecule type" value="Genomic_DNA"/>
</dbReference>
<feature type="transmembrane region" description="Helical" evidence="6">
    <location>
        <begin position="172"/>
        <end position="190"/>
    </location>
</feature>
<dbReference type="InterPro" id="IPR037185">
    <property type="entry name" value="EmrE-like"/>
</dbReference>
<gene>
    <name evidence="8" type="ORF">FKV23_00330</name>
</gene>
<dbReference type="Pfam" id="PF00892">
    <property type="entry name" value="EamA"/>
    <property type="match status" value="1"/>
</dbReference>
<feature type="transmembrane region" description="Helical" evidence="6">
    <location>
        <begin position="202"/>
        <end position="220"/>
    </location>
</feature>
<feature type="transmembrane region" description="Helical" evidence="6">
    <location>
        <begin position="57"/>
        <end position="78"/>
    </location>
</feature>
<dbReference type="GO" id="GO:0016020">
    <property type="term" value="C:membrane"/>
    <property type="evidence" value="ECO:0007669"/>
    <property type="project" value="UniProtKB-SubCell"/>
</dbReference>
<evidence type="ECO:0000256" key="2">
    <source>
        <dbReference type="ARBA" id="ARBA00007362"/>
    </source>
</evidence>
<keyword evidence="9" id="KW-1185">Reference proteome</keyword>
<evidence type="ECO:0000256" key="1">
    <source>
        <dbReference type="ARBA" id="ARBA00004141"/>
    </source>
</evidence>
<dbReference type="PANTHER" id="PTHR32322">
    <property type="entry name" value="INNER MEMBRANE TRANSPORTER"/>
    <property type="match status" value="1"/>
</dbReference>
<sequence length="354" mass="35981">MRAARRGPGSVPVRAELLTWGNSLTTRRPIIRPRSITTLEPHPLHRSDSMNATAQRIALTLAAGGLIGSGFVVAKLLLDAGADPATIALVQVGGAGLFLGTALKLGGGALPFRRDTWRYLLVSALIGIAAGPLLGQWVLARIPAGIFTVVVTLSPMFTTLINAGLDRRLPAPMTALGIGIGLAGVLLVLVPRAQTVGSEQGLALALALGVPVLLAAGNVYRSRRWPDRLPAPAAAAGTLLSQGLLLVPLFFARTTAGGAELLPLWPLLAALVTITVAGTLAASTLQRTAGAAAFSQIGYVIALTGVAASALIFGDALGALFWPALVLVFAGIAIGNQPSASATPAATLGATPAR</sequence>
<feature type="transmembrane region" description="Helical" evidence="6">
    <location>
        <begin position="117"/>
        <end position="139"/>
    </location>
</feature>
<comment type="similarity">
    <text evidence="2">Belongs to the EamA transporter family.</text>
</comment>
<accession>A0A514BMX8</accession>
<feature type="transmembrane region" description="Helical" evidence="6">
    <location>
        <begin position="145"/>
        <end position="165"/>
    </location>
</feature>
<protein>
    <submittedName>
        <fullName evidence="8">DMT family transporter</fullName>
    </submittedName>
</protein>
<evidence type="ECO:0000256" key="6">
    <source>
        <dbReference type="SAM" id="Phobius"/>
    </source>
</evidence>
<feature type="transmembrane region" description="Helical" evidence="6">
    <location>
        <begin position="320"/>
        <end position="336"/>
    </location>
</feature>
<keyword evidence="4 6" id="KW-1133">Transmembrane helix</keyword>
<dbReference type="SUPFAM" id="SSF103481">
    <property type="entry name" value="Multidrug resistance efflux transporter EmrE"/>
    <property type="match status" value="1"/>
</dbReference>
<dbReference type="Proteomes" id="UP000317199">
    <property type="component" value="Chromosome"/>
</dbReference>
<keyword evidence="3 6" id="KW-0812">Transmembrane</keyword>
<dbReference type="PANTHER" id="PTHR32322:SF2">
    <property type="entry name" value="EAMA DOMAIN-CONTAINING PROTEIN"/>
    <property type="match status" value="1"/>
</dbReference>